<reference evidence="1" key="1">
    <citation type="journal article" date="2015" name="Proc. Natl. Acad. Sci. U.S.A.">
        <title>Networks of energetic and metabolic interactions define dynamics in microbial communities.</title>
        <authorList>
            <person name="Embree M."/>
            <person name="Liu J.K."/>
            <person name="Al-Bassam M.M."/>
            <person name="Zengler K."/>
        </authorList>
    </citation>
    <scope>NUCLEOTIDE SEQUENCE</scope>
</reference>
<organism evidence="1">
    <name type="scientific">hydrocarbon metagenome</name>
    <dbReference type="NCBI Taxonomy" id="938273"/>
    <lineage>
        <taxon>unclassified sequences</taxon>
        <taxon>metagenomes</taxon>
        <taxon>ecological metagenomes</taxon>
    </lineage>
</organism>
<proteinExistence type="predicted"/>
<dbReference type="EMBL" id="LNQE01001027">
    <property type="protein sequence ID" value="KUG21731.1"/>
    <property type="molecule type" value="Genomic_DNA"/>
</dbReference>
<sequence length="71" mass="8566">MVKKIKAVISRIPDTFARRMQSIGMTRNLYHFCLLKISPFGRNGKNNFRMFHFLLFRNIVLIKIIFIKKHR</sequence>
<evidence type="ECO:0000313" key="1">
    <source>
        <dbReference type="EMBL" id="KUG21731.1"/>
    </source>
</evidence>
<comment type="caution">
    <text evidence="1">The sequence shown here is derived from an EMBL/GenBank/DDBJ whole genome shotgun (WGS) entry which is preliminary data.</text>
</comment>
<gene>
    <name evidence="1" type="ORF">ASZ90_008506</name>
</gene>
<dbReference type="AlphaFoldDB" id="A0A0W8FN30"/>
<name>A0A0W8FN30_9ZZZZ</name>
<protein>
    <submittedName>
        <fullName evidence="1">Uncharacterized protein</fullName>
    </submittedName>
</protein>
<accession>A0A0W8FN30</accession>